<evidence type="ECO:0000259" key="6">
    <source>
        <dbReference type="Pfam" id="PF02900"/>
    </source>
</evidence>
<reference evidence="7 8" key="1">
    <citation type="journal article" date="2019" name="Sci. Rep.">
        <title>Sulfobacillus thermotolerans: new insights into resistance and metabolic capacities of acidophilic chemolithotrophs.</title>
        <authorList>
            <person name="Panyushkina A.E."/>
            <person name="Babenko V.V."/>
            <person name="Nikitina A.S."/>
            <person name="Selezneva O.V."/>
            <person name="Tsaplina I.A."/>
            <person name="Letarova M.A."/>
            <person name="Kostryukova E.S."/>
            <person name="Letarov A.V."/>
        </authorList>
    </citation>
    <scope>NUCLEOTIDE SEQUENCE [LARGE SCALE GENOMIC DNA]</scope>
    <source>
        <strain evidence="7 8">Kr1</strain>
    </source>
</reference>
<evidence type="ECO:0000256" key="4">
    <source>
        <dbReference type="ARBA" id="ARBA00022833"/>
    </source>
</evidence>
<evidence type="ECO:0000313" key="8">
    <source>
        <dbReference type="Proteomes" id="UP000325292"/>
    </source>
</evidence>
<protein>
    <recommendedName>
        <fullName evidence="6">Extradiol ring-cleavage dioxygenase class III enzyme subunit B domain-containing protein</fullName>
    </recommendedName>
</protein>
<organism evidence="7 8">
    <name type="scientific">Sulfobacillus thermotolerans</name>
    <dbReference type="NCBI Taxonomy" id="338644"/>
    <lineage>
        <taxon>Bacteria</taxon>
        <taxon>Bacillati</taxon>
        <taxon>Bacillota</taxon>
        <taxon>Clostridia</taxon>
        <taxon>Eubacteriales</taxon>
        <taxon>Clostridiales Family XVII. Incertae Sedis</taxon>
        <taxon>Sulfobacillus</taxon>
    </lineage>
</organism>
<keyword evidence="5" id="KW-0560">Oxidoreductase</keyword>
<comment type="cofactor">
    <cofactor evidence="1">
        <name>Zn(2+)</name>
        <dbReference type="ChEBI" id="CHEBI:29105"/>
    </cofactor>
</comment>
<keyword evidence="4" id="KW-0862">Zinc</keyword>
<dbReference type="EMBL" id="CP019454">
    <property type="protein sequence ID" value="AUW94648.1"/>
    <property type="molecule type" value="Genomic_DNA"/>
</dbReference>
<accession>A0ABM6RT66</accession>
<dbReference type="PANTHER" id="PTHR30096">
    <property type="entry name" value="4,5-DOPA DIOXYGENASE EXTRADIOL-LIKE PROTEIN"/>
    <property type="match status" value="1"/>
</dbReference>
<name>A0ABM6RT66_9FIRM</name>
<dbReference type="Proteomes" id="UP000325292">
    <property type="component" value="Chromosome"/>
</dbReference>
<evidence type="ECO:0000256" key="5">
    <source>
        <dbReference type="ARBA" id="ARBA00023002"/>
    </source>
</evidence>
<keyword evidence="3" id="KW-0479">Metal-binding</keyword>
<evidence type="ECO:0000313" key="7">
    <source>
        <dbReference type="EMBL" id="AUW94648.1"/>
    </source>
</evidence>
<dbReference type="PANTHER" id="PTHR30096:SF0">
    <property type="entry name" value="4,5-DOPA DIOXYGENASE EXTRADIOL-LIKE PROTEIN"/>
    <property type="match status" value="1"/>
</dbReference>
<dbReference type="InterPro" id="IPR004183">
    <property type="entry name" value="Xdiol_dOase_suB"/>
</dbReference>
<dbReference type="CDD" id="cd07363">
    <property type="entry name" value="45_DOPA_Dioxygenase"/>
    <property type="match status" value="1"/>
</dbReference>
<evidence type="ECO:0000256" key="3">
    <source>
        <dbReference type="ARBA" id="ARBA00022723"/>
    </source>
</evidence>
<keyword evidence="8" id="KW-1185">Reference proteome</keyword>
<sequence>MLIGIYAPNTPTLIGNLGVTHQSTEEALKQIGQNILSSVRSIDAVVAISPHFMTRGGFGIVSQTPLRQIYDFSGFPQEFYQVTYQAPGAIDIAEELARLCVQEHLPAAITTEWGLDHGAWSPLLHLFPQADVPIVPISIAPELGEAAHEHLGRILRRLSEQRTLVLIATGSLIHRLDLWAQPTNALPKAAQQYLARARMSFAQGTWDALWNAPEPWKQAAAPEGGELPLRVMAGAFPQFRAEIVAEEDEFDAVSLTTVRFVDV</sequence>
<feature type="domain" description="Extradiol ring-cleavage dioxygenase class III enzyme subunit B" evidence="6">
    <location>
        <begin position="22"/>
        <end position="257"/>
    </location>
</feature>
<dbReference type="Gene3D" id="3.40.830.10">
    <property type="entry name" value="LigB-like"/>
    <property type="match status" value="1"/>
</dbReference>
<evidence type="ECO:0000256" key="1">
    <source>
        <dbReference type="ARBA" id="ARBA00001947"/>
    </source>
</evidence>
<dbReference type="Pfam" id="PF02900">
    <property type="entry name" value="LigB"/>
    <property type="match status" value="1"/>
</dbReference>
<gene>
    <name evidence="7" type="ORF">BXT84_12420</name>
</gene>
<dbReference type="SUPFAM" id="SSF53213">
    <property type="entry name" value="LigB-like"/>
    <property type="match status" value="1"/>
</dbReference>
<evidence type="ECO:0000256" key="2">
    <source>
        <dbReference type="ARBA" id="ARBA00007581"/>
    </source>
</evidence>
<comment type="similarity">
    <text evidence="2">Belongs to the DODA-type extradiol aromatic ring-opening dioxygenase family.</text>
</comment>
<dbReference type="PIRSF" id="PIRSF006157">
    <property type="entry name" value="Doxgns_DODA"/>
    <property type="match status" value="1"/>
</dbReference>
<proteinExistence type="inferred from homology"/>
<dbReference type="InterPro" id="IPR014436">
    <property type="entry name" value="Extradiol_dOase_DODA"/>
</dbReference>